<dbReference type="Pfam" id="PF10066">
    <property type="entry name" value="DUF2304"/>
    <property type="match status" value="1"/>
</dbReference>
<protein>
    <submittedName>
        <fullName evidence="2">DUF2304 domain-containing protein</fullName>
    </submittedName>
</protein>
<dbReference type="InterPro" id="IPR019277">
    <property type="entry name" value="DUF2304"/>
</dbReference>
<dbReference type="Proteomes" id="UP000553059">
    <property type="component" value="Unassembled WGS sequence"/>
</dbReference>
<evidence type="ECO:0000313" key="2">
    <source>
        <dbReference type="EMBL" id="HHY28621.1"/>
    </source>
</evidence>
<evidence type="ECO:0000256" key="1">
    <source>
        <dbReference type="SAM" id="Phobius"/>
    </source>
</evidence>
<accession>A0A7C6Z6Y2</accession>
<feature type="transmembrane region" description="Helical" evidence="1">
    <location>
        <begin position="29"/>
        <end position="47"/>
    </location>
</feature>
<name>A0A7C6Z6Y2_9FIRM</name>
<gene>
    <name evidence="2" type="ORF">GX523_18135</name>
</gene>
<proteinExistence type="predicted"/>
<keyword evidence="1" id="KW-0812">Transmembrane</keyword>
<keyword evidence="1" id="KW-1133">Transmembrane helix</keyword>
<keyword evidence="1" id="KW-0472">Membrane</keyword>
<dbReference type="EMBL" id="DUTF01000383">
    <property type="protein sequence ID" value="HHY28621.1"/>
    <property type="molecule type" value="Genomic_DNA"/>
</dbReference>
<comment type="caution">
    <text evidence="2">The sequence shown here is derived from an EMBL/GenBank/DDBJ whole genome shotgun (WGS) entry which is preliminary data.</text>
</comment>
<feature type="transmembrane region" description="Helical" evidence="1">
    <location>
        <begin position="6"/>
        <end position="22"/>
    </location>
</feature>
<feature type="transmembrane region" description="Helical" evidence="1">
    <location>
        <begin position="67"/>
        <end position="87"/>
    </location>
</feature>
<dbReference type="AlphaFoldDB" id="A0A7C6Z6Y2"/>
<organism evidence="2 3">
    <name type="scientific">Desulfitobacterium dehalogenans</name>
    <dbReference type="NCBI Taxonomy" id="36854"/>
    <lineage>
        <taxon>Bacteria</taxon>
        <taxon>Bacillati</taxon>
        <taxon>Bacillota</taxon>
        <taxon>Clostridia</taxon>
        <taxon>Eubacteriales</taxon>
        <taxon>Desulfitobacteriaceae</taxon>
        <taxon>Desulfitobacterium</taxon>
    </lineage>
</organism>
<evidence type="ECO:0000313" key="3">
    <source>
        <dbReference type="Proteomes" id="UP000553059"/>
    </source>
</evidence>
<sequence length="115" mass="13310">MSIYTYCLILSMLFLSITLFFIKKRVLEFKYGILWIVTGIIMVVLSLNKDLTEKCAHLLNISYPPAFLFLTGLIFILLLMFYLTIVVSTMQEKITRLIQEFGVLQIGSGKENYLK</sequence>
<reference evidence="2 3" key="1">
    <citation type="journal article" date="2020" name="Biotechnol. Biofuels">
        <title>New insights from the biogas microbiome by comprehensive genome-resolved metagenomics of nearly 1600 species originating from multiple anaerobic digesters.</title>
        <authorList>
            <person name="Campanaro S."/>
            <person name="Treu L."/>
            <person name="Rodriguez-R L.M."/>
            <person name="Kovalovszki A."/>
            <person name="Ziels R.M."/>
            <person name="Maus I."/>
            <person name="Zhu X."/>
            <person name="Kougias P.G."/>
            <person name="Basile A."/>
            <person name="Luo G."/>
            <person name="Schluter A."/>
            <person name="Konstantinidis K.T."/>
            <person name="Angelidaki I."/>
        </authorList>
    </citation>
    <scope>NUCLEOTIDE SEQUENCE [LARGE SCALE GENOMIC DNA]</scope>
    <source>
        <strain evidence="2">AS05jafATM_4</strain>
    </source>
</reference>